<dbReference type="Pfam" id="PF02423">
    <property type="entry name" value="OCD_Mu_crystall"/>
    <property type="match status" value="1"/>
</dbReference>
<dbReference type="InterPro" id="IPR003462">
    <property type="entry name" value="ODC_Mu_crystall"/>
</dbReference>
<gene>
    <name evidence="1" type="ORF">GCM10009786_22640</name>
</gene>
<protein>
    <recommendedName>
        <fullName evidence="3">Ornithine cyclodeaminase</fullName>
    </recommendedName>
</protein>
<reference evidence="1 2" key="1">
    <citation type="journal article" date="2019" name="Int. J. Syst. Evol. Microbiol.">
        <title>The Global Catalogue of Microorganisms (GCM) 10K type strain sequencing project: providing services to taxonomists for standard genome sequencing and annotation.</title>
        <authorList>
            <consortium name="The Broad Institute Genomics Platform"/>
            <consortium name="The Broad Institute Genome Sequencing Center for Infectious Disease"/>
            <person name="Wu L."/>
            <person name="Ma J."/>
        </authorList>
    </citation>
    <scope>NUCLEOTIDE SEQUENCE [LARGE SCALE GENOMIC DNA]</scope>
    <source>
        <strain evidence="1 2">JCM 14919</strain>
    </source>
</reference>
<name>A0ABN3B8T8_9MICO</name>
<dbReference type="Gene3D" id="3.40.50.720">
    <property type="entry name" value="NAD(P)-binding Rossmann-like Domain"/>
    <property type="match status" value="1"/>
</dbReference>
<accession>A0ABN3B8T8</accession>
<dbReference type="InterPro" id="IPR023401">
    <property type="entry name" value="ODC_N"/>
</dbReference>
<evidence type="ECO:0008006" key="3">
    <source>
        <dbReference type="Google" id="ProtNLM"/>
    </source>
</evidence>
<keyword evidence="2" id="KW-1185">Reference proteome</keyword>
<dbReference type="PANTHER" id="PTHR13812:SF19">
    <property type="entry name" value="KETIMINE REDUCTASE MU-CRYSTALLIN"/>
    <property type="match status" value="1"/>
</dbReference>
<dbReference type="PANTHER" id="PTHR13812">
    <property type="entry name" value="KETIMINE REDUCTASE MU-CRYSTALLIN"/>
    <property type="match status" value="1"/>
</dbReference>
<evidence type="ECO:0000313" key="1">
    <source>
        <dbReference type="EMBL" id="GAA2189462.1"/>
    </source>
</evidence>
<sequence length="339" mass="35134">MSGASAALPYFTAADITRLLPIPDAIAALRAALRDDVDPERDAPRLFSDFPGGEFLLMPAQGTRFSGLKALTVAPENPARGLAKIQGVYIVYLSDTAEPLAILEGASLTAIRTPAVALLAVQHLVAIAPPGGEPAPHPRILVFGAGVQAAAHIRAAATAFPDATFDVVGRRPERVDTMIEALSGAGETRGVSIRNRTGSAEAAVPEADIILCTTSTSTPLFDGALVAEHAVVAANGTHGTDKRELDDALIERSDLVVEGRASAQRENGNLTALDAEVWGSASAPANLRDLVTGDMRRTPGRPAVFTGVGMAWEDLICASAVLESASRRDAAPPRAEGAS</sequence>
<dbReference type="RefSeq" id="WP_346058381.1">
    <property type="nucleotide sequence ID" value="NZ_BAAAOP010000012.1"/>
</dbReference>
<dbReference type="EMBL" id="BAAAOP010000012">
    <property type="protein sequence ID" value="GAA2189462.1"/>
    <property type="molecule type" value="Genomic_DNA"/>
</dbReference>
<dbReference type="SUPFAM" id="SSF51735">
    <property type="entry name" value="NAD(P)-binding Rossmann-fold domains"/>
    <property type="match status" value="1"/>
</dbReference>
<proteinExistence type="predicted"/>
<organism evidence="1 2">
    <name type="scientific">Leucobacter alluvii</name>
    <dbReference type="NCBI Taxonomy" id="340321"/>
    <lineage>
        <taxon>Bacteria</taxon>
        <taxon>Bacillati</taxon>
        <taxon>Actinomycetota</taxon>
        <taxon>Actinomycetes</taxon>
        <taxon>Micrococcales</taxon>
        <taxon>Microbacteriaceae</taxon>
        <taxon>Leucobacter</taxon>
    </lineage>
</organism>
<comment type="caution">
    <text evidence="1">The sequence shown here is derived from an EMBL/GenBank/DDBJ whole genome shotgun (WGS) entry which is preliminary data.</text>
</comment>
<dbReference type="InterPro" id="IPR036291">
    <property type="entry name" value="NAD(P)-bd_dom_sf"/>
</dbReference>
<dbReference type="Gene3D" id="3.30.1780.10">
    <property type="entry name" value="ornithine cyclodeaminase, domain 1"/>
    <property type="match status" value="1"/>
</dbReference>
<dbReference type="Proteomes" id="UP001501084">
    <property type="component" value="Unassembled WGS sequence"/>
</dbReference>
<dbReference type="PIRSF" id="PIRSF001439">
    <property type="entry name" value="CryM"/>
    <property type="match status" value="1"/>
</dbReference>
<evidence type="ECO:0000313" key="2">
    <source>
        <dbReference type="Proteomes" id="UP001501084"/>
    </source>
</evidence>